<reference evidence="10" key="1">
    <citation type="submission" date="2022-11" db="EMBL/GenBank/DDBJ databases">
        <title>Centuries of genome instability and evolution in soft-shell clam transmissible cancer (bioRxiv).</title>
        <authorList>
            <person name="Hart S.F.M."/>
            <person name="Yonemitsu M.A."/>
            <person name="Giersch R.M."/>
            <person name="Beal B.F."/>
            <person name="Arriagada G."/>
            <person name="Davis B.W."/>
            <person name="Ostrander E.A."/>
            <person name="Goff S.P."/>
            <person name="Metzger M.J."/>
        </authorList>
    </citation>
    <scope>NUCLEOTIDE SEQUENCE</scope>
    <source>
        <strain evidence="10">MELC-2E11</strain>
        <tissue evidence="10">Siphon/mantle</tissue>
    </source>
</reference>
<name>A0ABY7G339_MYAAR</name>
<evidence type="ECO:0000256" key="4">
    <source>
        <dbReference type="ARBA" id="ARBA00022989"/>
    </source>
</evidence>
<evidence type="ECO:0000256" key="6">
    <source>
        <dbReference type="ARBA" id="ARBA00023170"/>
    </source>
</evidence>
<evidence type="ECO:0000256" key="8">
    <source>
        <dbReference type="SAM" id="Phobius"/>
    </source>
</evidence>
<dbReference type="InterPro" id="IPR011009">
    <property type="entry name" value="Kinase-like_dom_sf"/>
</dbReference>
<organism evidence="10 11">
    <name type="scientific">Mya arenaria</name>
    <name type="common">Soft-shell clam</name>
    <dbReference type="NCBI Taxonomy" id="6604"/>
    <lineage>
        <taxon>Eukaryota</taxon>
        <taxon>Metazoa</taxon>
        <taxon>Spiralia</taxon>
        <taxon>Lophotrochozoa</taxon>
        <taxon>Mollusca</taxon>
        <taxon>Bivalvia</taxon>
        <taxon>Autobranchia</taxon>
        <taxon>Heteroconchia</taxon>
        <taxon>Euheterodonta</taxon>
        <taxon>Imparidentia</taxon>
        <taxon>Neoheterodontei</taxon>
        <taxon>Myida</taxon>
        <taxon>Myoidea</taxon>
        <taxon>Myidae</taxon>
        <taxon>Mya</taxon>
    </lineage>
</organism>
<evidence type="ECO:0000256" key="2">
    <source>
        <dbReference type="ARBA" id="ARBA00022692"/>
    </source>
</evidence>
<feature type="transmembrane region" description="Helical" evidence="8">
    <location>
        <begin position="112"/>
        <end position="136"/>
    </location>
</feature>
<dbReference type="InterPro" id="IPR001245">
    <property type="entry name" value="Ser-Thr/Tyr_kinase_cat_dom"/>
</dbReference>
<dbReference type="PROSITE" id="PS50011">
    <property type="entry name" value="PROTEIN_KINASE_DOM"/>
    <property type="match status" value="1"/>
</dbReference>
<evidence type="ECO:0000313" key="11">
    <source>
        <dbReference type="Proteomes" id="UP001164746"/>
    </source>
</evidence>
<evidence type="ECO:0000259" key="9">
    <source>
        <dbReference type="PROSITE" id="PS50011"/>
    </source>
</evidence>
<dbReference type="Gene3D" id="3.30.200.20">
    <property type="entry name" value="Phosphorylase Kinase, domain 1"/>
    <property type="match status" value="1"/>
</dbReference>
<evidence type="ECO:0000256" key="5">
    <source>
        <dbReference type="ARBA" id="ARBA00023136"/>
    </source>
</evidence>
<keyword evidence="4 8" id="KW-1133">Transmembrane helix</keyword>
<sequence>MHRSVHDCKTYYIVKIRIQILSRFDRKSLKNGYTDVLSVFVIFGSSKWKENGLGRRCESFSPSAAKEVDTYLFKELSTQRPVSRDFNISGKGSVEEKRRLDNSEEAGSSTHVFYIAVGCACAVIILVALAVAVYYVNSQKSTNRAYAERISDTSSSQALTQQTQSFLRADTPSKSIAGSRTFGKVYCGTLLSEEDKQARSDQVHVFLVESCLMKGLPHPNIHPVIGACLDDKLPPYIIYPYSTEGNLKKVESDLIVKLTDNSLARDLFPGDYNCLGDNENRPVKWLAVEGISDRRFSPASDVWSFGVVLWEFVTLAHQPYPDIDPFEMEAYLHEGYRLAQPQNCPDELYVVMANCWAVNPEERPKFSQLLACLQDFYTALGRFI</sequence>
<keyword evidence="5 8" id="KW-0472">Membrane</keyword>
<accession>A0ABY7G339</accession>
<keyword evidence="3" id="KW-0732">Signal</keyword>
<protein>
    <submittedName>
        <fullName evidence="10">RYK-like protein</fullName>
    </submittedName>
</protein>
<dbReference type="InterPro" id="IPR000719">
    <property type="entry name" value="Prot_kinase_dom"/>
</dbReference>
<evidence type="ECO:0000313" key="10">
    <source>
        <dbReference type="EMBL" id="WAR28882.1"/>
    </source>
</evidence>
<gene>
    <name evidence="10" type="ORF">MAR_014586</name>
</gene>
<feature type="domain" description="Protein kinase" evidence="9">
    <location>
        <begin position="83"/>
        <end position="377"/>
    </location>
</feature>
<evidence type="ECO:0000256" key="3">
    <source>
        <dbReference type="ARBA" id="ARBA00022729"/>
    </source>
</evidence>
<dbReference type="Proteomes" id="UP001164746">
    <property type="component" value="Chromosome 15"/>
</dbReference>
<dbReference type="Gene3D" id="1.10.510.10">
    <property type="entry name" value="Transferase(Phosphotransferase) domain 1"/>
    <property type="match status" value="1"/>
</dbReference>
<comment type="subcellular location">
    <subcellularLocation>
        <location evidence="1">Membrane</location>
        <topology evidence="1">Single-pass membrane protein</topology>
    </subcellularLocation>
</comment>
<dbReference type="SUPFAM" id="SSF56112">
    <property type="entry name" value="Protein kinase-like (PK-like)"/>
    <property type="match status" value="1"/>
</dbReference>
<keyword evidence="7" id="KW-0325">Glycoprotein</keyword>
<evidence type="ECO:0000256" key="7">
    <source>
        <dbReference type="ARBA" id="ARBA00023180"/>
    </source>
</evidence>
<dbReference type="Pfam" id="PF07714">
    <property type="entry name" value="PK_Tyr_Ser-Thr"/>
    <property type="match status" value="1"/>
</dbReference>
<keyword evidence="2 8" id="KW-0812">Transmembrane</keyword>
<dbReference type="PRINTS" id="PR00109">
    <property type="entry name" value="TYRKINASE"/>
</dbReference>
<evidence type="ECO:0000256" key="1">
    <source>
        <dbReference type="ARBA" id="ARBA00004167"/>
    </source>
</evidence>
<proteinExistence type="predicted"/>
<dbReference type="PANTHER" id="PTHR24416">
    <property type="entry name" value="TYROSINE-PROTEIN KINASE RECEPTOR"/>
    <property type="match status" value="1"/>
</dbReference>
<dbReference type="PANTHER" id="PTHR24416:SF349">
    <property type="entry name" value="TYROSINE-PROTEIN KINASE RYK"/>
    <property type="match status" value="1"/>
</dbReference>
<keyword evidence="6" id="KW-0675">Receptor</keyword>
<dbReference type="EMBL" id="CP111026">
    <property type="protein sequence ID" value="WAR28882.1"/>
    <property type="molecule type" value="Genomic_DNA"/>
</dbReference>
<dbReference type="InterPro" id="IPR050122">
    <property type="entry name" value="RTK"/>
</dbReference>
<keyword evidence="11" id="KW-1185">Reference proteome</keyword>